<comment type="caution">
    <text evidence="1">The sequence shown here is derived from an EMBL/GenBank/DDBJ whole genome shotgun (WGS) entry which is preliminary data.</text>
</comment>
<sequence>MATGNSADVALSRELEFRVHKWNDNLRAYDVIRGSFFEWQGTFCFPLMHRCEYNIEAREVGYGSGPDLSSYKARSLSTTSTSVVYFIDFITAACEGRVTIAH</sequence>
<name>A0A2I0KD87_PUNGR</name>
<proteinExistence type="predicted"/>
<evidence type="ECO:0000313" key="2">
    <source>
        <dbReference type="Proteomes" id="UP000233551"/>
    </source>
</evidence>
<reference evidence="1 2" key="1">
    <citation type="submission" date="2017-11" db="EMBL/GenBank/DDBJ databases">
        <title>De-novo sequencing of pomegranate (Punica granatum L.) genome.</title>
        <authorList>
            <person name="Akparov Z."/>
            <person name="Amiraslanov A."/>
            <person name="Hajiyeva S."/>
            <person name="Abbasov M."/>
            <person name="Kaur K."/>
            <person name="Hamwieh A."/>
            <person name="Solovyev V."/>
            <person name="Salamov A."/>
            <person name="Braich B."/>
            <person name="Kosarev P."/>
            <person name="Mahmoud A."/>
            <person name="Hajiyev E."/>
            <person name="Babayeva S."/>
            <person name="Izzatullayeva V."/>
            <person name="Mammadov A."/>
            <person name="Mammadov A."/>
            <person name="Sharifova S."/>
            <person name="Ojaghi J."/>
            <person name="Eynullazada K."/>
            <person name="Bayramov B."/>
            <person name="Abdulazimova A."/>
            <person name="Shahmuradov I."/>
        </authorList>
    </citation>
    <scope>NUCLEOTIDE SEQUENCE [LARGE SCALE GENOMIC DNA]</scope>
    <source>
        <strain evidence="2">cv. AG2017</strain>
        <tissue evidence="1">Leaf</tissue>
    </source>
</reference>
<organism evidence="1 2">
    <name type="scientific">Punica granatum</name>
    <name type="common">Pomegranate</name>
    <dbReference type="NCBI Taxonomy" id="22663"/>
    <lineage>
        <taxon>Eukaryota</taxon>
        <taxon>Viridiplantae</taxon>
        <taxon>Streptophyta</taxon>
        <taxon>Embryophyta</taxon>
        <taxon>Tracheophyta</taxon>
        <taxon>Spermatophyta</taxon>
        <taxon>Magnoliopsida</taxon>
        <taxon>eudicotyledons</taxon>
        <taxon>Gunneridae</taxon>
        <taxon>Pentapetalae</taxon>
        <taxon>rosids</taxon>
        <taxon>malvids</taxon>
        <taxon>Myrtales</taxon>
        <taxon>Lythraceae</taxon>
        <taxon>Punica</taxon>
    </lineage>
</organism>
<accession>A0A2I0KD87</accession>
<dbReference type="AlphaFoldDB" id="A0A2I0KD87"/>
<dbReference type="Proteomes" id="UP000233551">
    <property type="component" value="Unassembled WGS sequence"/>
</dbReference>
<evidence type="ECO:0000313" key="1">
    <source>
        <dbReference type="EMBL" id="PKI66200.1"/>
    </source>
</evidence>
<keyword evidence="2" id="KW-1185">Reference proteome</keyword>
<gene>
    <name evidence="1" type="ORF">CRG98_013368</name>
</gene>
<dbReference type="EMBL" id="PGOL01000683">
    <property type="protein sequence ID" value="PKI66200.1"/>
    <property type="molecule type" value="Genomic_DNA"/>
</dbReference>
<protein>
    <submittedName>
        <fullName evidence="1">Uncharacterized protein</fullName>
    </submittedName>
</protein>